<dbReference type="CDD" id="cd16120">
    <property type="entry name" value="UBX_UBXN3B"/>
    <property type="match status" value="1"/>
</dbReference>
<feature type="domain" description="UBX" evidence="3">
    <location>
        <begin position="284"/>
        <end position="360"/>
    </location>
</feature>
<comment type="caution">
    <text evidence="4">The sequence shown here is derived from an EMBL/GenBank/DDBJ whole genome shotgun (WGS) entry which is preliminary data.</text>
</comment>
<accession>A0A9J6GZM5</accession>
<keyword evidence="5" id="KW-1185">Reference proteome</keyword>
<dbReference type="GO" id="GO:0043130">
    <property type="term" value="F:ubiquitin binding"/>
    <property type="evidence" value="ECO:0007669"/>
    <property type="project" value="TreeGrafter"/>
</dbReference>
<name>A0A9J6GZM5_HAELO</name>
<dbReference type="PANTHER" id="PTHR23322:SF1">
    <property type="entry name" value="FAS-ASSOCIATED FACTOR 2"/>
    <property type="match status" value="1"/>
</dbReference>
<dbReference type="EMBL" id="JABSTR010000011">
    <property type="protein sequence ID" value="KAH9380890.1"/>
    <property type="molecule type" value="Genomic_DNA"/>
</dbReference>
<dbReference type="InterPro" id="IPR049483">
    <property type="entry name" value="FAF1_2-like_UAS"/>
</dbReference>
<dbReference type="Pfam" id="PF21021">
    <property type="entry name" value="FAF1"/>
    <property type="match status" value="1"/>
</dbReference>
<evidence type="ECO:0000256" key="2">
    <source>
        <dbReference type="SAM" id="MobiDB-lite"/>
    </source>
</evidence>
<dbReference type="OrthoDB" id="1026733at2759"/>
<dbReference type="Gene3D" id="3.40.30.10">
    <property type="entry name" value="Glutaredoxin"/>
    <property type="match status" value="1"/>
</dbReference>
<keyword evidence="1" id="KW-0175">Coiled coil</keyword>
<sequence length="365" mass="43014">MIEDLERCREILTRHNWDLELFFLFFSKSCSLDINSLVRENVGSDPLVDVMSFIEEFENRYGSSHPVFYQGTYSQALNDAKHELRFLLIYLHGDDHQDTAAFCRDVLSYRPLIEFINGNMLFWACSVNYSEGYRGKWHCSLSQALRENTYPFLAVIVLREHRMTVVGRLEGLMQPDTLIQRLQQIMADNEAALISARLERDERSLTQSLRQQQDEAYQASLLADQEKERRRLEELRQQEEEAQRQQEQALQEQRRKEEIRRMKLELVDQIPEEPPDSDPHSIHLVIKLPAGTRLERRFRRTQSLKQYLYFYVFCQSDAPESFEIITNFPRRTLPCEPTRECPEPPSFAELGLGKTETLFVHDLEA</sequence>
<proteinExistence type="predicted"/>
<organism evidence="4 5">
    <name type="scientific">Haemaphysalis longicornis</name>
    <name type="common">Bush tick</name>
    <dbReference type="NCBI Taxonomy" id="44386"/>
    <lineage>
        <taxon>Eukaryota</taxon>
        <taxon>Metazoa</taxon>
        <taxon>Ecdysozoa</taxon>
        <taxon>Arthropoda</taxon>
        <taxon>Chelicerata</taxon>
        <taxon>Arachnida</taxon>
        <taxon>Acari</taxon>
        <taxon>Parasitiformes</taxon>
        <taxon>Ixodida</taxon>
        <taxon>Ixodoidea</taxon>
        <taxon>Ixodidae</taxon>
        <taxon>Haemaphysalinae</taxon>
        <taxon>Haemaphysalis</taxon>
    </lineage>
</organism>
<dbReference type="InterPro" id="IPR029071">
    <property type="entry name" value="Ubiquitin-like_domsf"/>
</dbReference>
<dbReference type="PANTHER" id="PTHR23322">
    <property type="entry name" value="FAS-ASSOCIATED PROTEIN"/>
    <property type="match status" value="1"/>
</dbReference>
<dbReference type="Gene3D" id="1.10.8.10">
    <property type="entry name" value="DNA helicase RuvA subunit, C-terminal domain"/>
    <property type="match status" value="1"/>
</dbReference>
<evidence type="ECO:0000313" key="5">
    <source>
        <dbReference type="Proteomes" id="UP000821853"/>
    </source>
</evidence>
<dbReference type="Gene3D" id="3.10.20.90">
    <property type="entry name" value="Phosphatidylinositol 3-kinase Catalytic Subunit, Chain A, domain 1"/>
    <property type="match status" value="1"/>
</dbReference>
<dbReference type="AlphaFoldDB" id="A0A9J6GZM5"/>
<dbReference type="Proteomes" id="UP000821853">
    <property type="component" value="Chromosome 9"/>
</dbReference>
<dbReference type="Pfam" id="PF00789">
    <property type="entry name" value="UBX"/>
    <property type="match status" value="1"/>
</dbReference>
<dbReference type="SUPFAM" id="SSF54236">
    <property type="entry name" value="Ubiquitin-like"/>
    <property type="match status" value="1"/>
</dbReference>
<feature type="region of interest" description="Disordered" evidence="2">
    <location>
        <begin position="229"/>
        <end position="254"/>
    </location>
</feature>
<dbReference type="PROSITE" id="PS50033">
    <property type="entry name" value="UBX"/>
    <property type="match status" value="1"/>
</dbReference>
<dbReference type="InterPro" id="IPR001012">
    <property type="entry name" value="UBX_dom"/>
</dbReference>
<dbReference type="InterPro" id="IPR036249">
    <property type="entry name" value="Thioredoxin-like_sf"/>
</dbReference>
<protein>
    <recommendedName>
        <fullName evidence="3">UBX domain-containing protein</fullName>
    </recommendedName>
</protein>
<evidence type="ECO:0000313" key="4">
    <source>
        <dbReference type="EMBL" id="KAH9380890.1"/>
    </source>
</evidence>
<dbReference type="OMA" id="QISVRCP"/>
<dbReference type="GO" id="GO:0036503">
    <property type="term" value="P:ERAD pathway"/>
    <property type="evidence" value="ECO:0007669"/>
    <property type="project" value="TreeGrafter"/>
</dbReference>
<reference evidence="4 5" key="1">
    <citation type="journal article" date="2020" name="Cell">
        <title>Large-Scale Comparative Analyses of Tick Genomes Elucidate Their Genetic Diversity and Vector Capacities.</title>
        <authorList>
            <consortium name="Tick Genome and Microbiome Consortium (TIGMIC)"/>
            <person name="Jia N."/>
            <person name="Wang J."/>
            <person name="Shi W."/>
            <person name="Du L."/>
            <person name="Sun Y."/>
            <person name="Zhan W."/>
            <person name="Jiang J.F."/>
            <person name="Wang Q."/>
            <person name="Zhang B."/>
            <person name="Ji P."/>
            <person name="Bell-Sakyi L."/>
            <person name="Cui X.M."/>
            <person name="Yuan T.T."/>
            <person name="Jiang B.G."/>
            <person name="Yang W.F."/>
            <person name="Lam T.T."/>
            <person name="Chang Q.C."/>
            <person name="Ding S.J."/>
            <person name="Wang X.J."/>
            <person name="Zhu J.G."/>
            <person name="Ruan X.D."/>
            <person name="Zhao L."/>
            <person name="Wei J.T."/>
            <person name="Ye R.Z."/>
            <person name="Que T.C."/>
            <person name="Du C.H."/>
            <person name="Zhou Y.H."/>
            <person name="Cheng J.X."/>
            <person name="Dai P.F."/>
            <person name="Guo W.B."/>
            <person name="Han X.H."/>
            <person name="Huang E.J."/>
            <person name="Li L.F."/>
            <person name="Wei W."/>
            <person name="Gao Y.C."/>
            <person name="Liu J.Z."/>
            <person name="Shao H.Z."/>
            <person name="Wang X."/>
            <person name="Wang C.C."/>
            <person name="Yang T.C."/>
            <person name="Huo Q.B."/>
            <person name="Li W."/>
            <person name="Chen H.Y."/>
            <person name="Chen S.E."/>
            <person name="Zhou L.G."/>
            <person name="Ni X.B."/>
            <person name="Tian J.H."/>
            <person name="Sheng Y."/>
            <person name="Liu T."/>
            <person name="Pan Y.S."/>
            <person name="Xia L.Y."/>
            <person name="Li J."/>
            <person name="Zhao F."/>
            <person name="Cao W.C."/>
        </authorList>
    </citation>
    <scope>NUCLEOTIDE SEQUENCE [LARGE SCALE GENOMIC DNA]</scope>
    <source>
        <strain evidence="4">HaeL-2018</strain>
    </source>
</reference>
<dbReference type="SUPFAM" id="SSF52833">
    <property type="entry name" value="Thioredoxin-like"/>
    <property type="match status" value="1"/>
</dbReference>
<dbReference type="InterPro" id="IPR006577">
    <property type="entry name" value="UAS"/>
</dbReference>
<evidence type="ECO:0000256" key="1">
    <source>
        <dbReference type="ARBA" id="ARBA00023054"/>
    </source>
</evidence>
<dbReference type="InterPro" id="IPR050730">
    <property type="entry name" value="UBX_domain-protein"/>
</dbReference>
<gene>
    <name evidence="4" type="ORF">HPB48_012512</name>
</gene>
<feature type="compositionally biased region" description="Basic and acidic residues" evidence="2">
    <location>
        <begin position="229"/>
        <end position="244"/>
    </location>
</feature>
<dbReference type="VEuPathDB" id="VectorBase:HLOH_057170"/>
<dbReference type="GO" id="GO:0005783">
    <property type="term" value="C:endoplasmic reticulum"/>
    <property type="evidence" value="ECO:0007669"/>
    <property type="project" value="TreeGrafter"/>
</dbReference>
<evidence type="ECO:0000259" key="3">
    <source>
        <dbReference type="PROSITE" id="PS50033"/>
    </source>
</evidence>
<dbReference type="SMART" id="SM00594">
    <property type="entry name" value="UAS"/>
    <property type="match status" value="1"/>
</dbReference>